<gene>
    <name evidence="3" type="ORF">RND81_03G152700</name>
</gene>
<keyword evidence="4" id="KW-1185">Reference proteome</keyword>
<keyword evidence="1" id="KW-0175">Coiled coil</keyword>
<feature type="coiled-coil region" evidence="1">
    <location>
        <begin position="275"/>
        <end position="302"/>
    </location>
</feature>
<reference evidence="3" key="1">
    <citation type="submission" date="2024-03" db="EMBL/GenBank/DDBJ databases">
        <title>WGS assembly of Saponaria officinalis var. Norfolk2.</title>
        <authorList>
            <person name="Jenkins J."/>
            <person name="Shu S."/>
            <person name="Grimwood J."/>
            <person name="Barry K."/>
            <person name="Goodstein D."/>
            <person name="Schmutz J."/>
            <person name="Leebens-Mack J."/>
            <person name="Osbourn A."/>
        </authorList>
    </citation>
    <scope>NUCLEOTIDE SEQUENCE [LARGE SCALE GENOMIC DNA]</scope>
    <source>
        <strain evidence="3">JIC</strain>
    </source>
</reference>
<protein>
    <recommendedName>
        <fullName evidence="5">Protein POLAR LOCALIZATION DURING ASYMMETRIC DIVISION AND REDISTRIBUTION</fullName>
    </recommendedName>
</protein>
<proteinExistence type="predicted"/>
<dbReference type="PANTHER" id="PTHR33476:SF22">
    <property type="entry name" value="PROTEIN POLAR LOCALIZATION DURING ASYMMETRIC DIVISION AND REDISTRIBUTION"/>
    <property type="match status" value="1"/>
</dbReference>
<dbReference type="GO" id="GO:0008356">
    <property type="term" value="P:asymmetric cell division"/>
    <property type="evidence" value="ECO:0007669"/>
    <property type="project" value="InterPro"/>
</dbReference>
<dbReference type="AlphaFoldDB" id="A0AAW1M8A0"/>
<dbReference type="EMBL" id="JBDFQZ010000003">
    <property type="protein sequence ID" value="KAK9742168.1"/>
    <property type="molecule type" value="Genomic_DNA"/>
</dbReference>
<organism evidence="3 4">
    <name type="scientific">Saponaria officinalis</name>
    <name type="common">Common soapwort</name>
    <name type="synonym">Lychnis saponaria</name>
    <dbReference type="NCBI Taxonomy" id="3572"/>
    <lineage>
        <taxon>Eukaryota</taxon>
        <taxon>Viridiplantae</taxon>
        <taxon>Streptophyta</taxon>
        <taxon>Embryophyta</taxon>
        <taxon>Tracheophyta</taxon>
        <taxon>Spermatophyta</taxon>
        <taxon>Magnoliopsida</taxon>
        <taxon>eudicotyledons</taxon>
        <taxon>Gunneridae</taxon>
        <taxon>Pentapetalae</taxon>
        <taxon>Caryophyllales</taxon>
        <taxon>Caryophyllaceae</taxon>
        <taxon>Caryophylleae</taxon>
        <taxon>Saponaria</taxon>
    </lineage>
</organism>
<feature type="compositionally biased region" description="Polar residues" evidence="2">
    <location>
        <begin position="223"/>
        <end position="252"/>
    </location>
</feature>
<evidence type="ECO:0000313" key="3">
    <source>
        <dbReference type="EMBL" id="KAK9742168.1"/>
    </source>
</evidence>
<dbReference type="Proteomes" id="UP001443914">
    <property type="component" value="Unassembled WGS sequence"/>
</dbReference>
<feature type="region of interest" description="Disordered" evidence="2">
    <location>
        <begin position="223"/>
        <end position="258"/>
    </location>
</feature>
<evidence type="ECO:0000256" key="1">
    <source>
        <dbReference type="SAM" id="Coils"/>
    </source>
</evidence>
<evidence type="ECO:0008006" key="5">
    <source>
        <dbReference type="Google" id="ProtNLM"/>
    </source>
</evidence>
<evidence type="ECO:0000256" key="2">
    <source>
        <dbReference type="SAM" id="MobiDB-lite"/>
    </source>
</evidence>
<comment type="caution">
    <text evidence="3">The sequence shown here is derived from an EMBL/GenBank/DDBJ whole genome shotgun (WGS) entry which is preliminary data.</text>
</comment>
<accession>A0AAW1M8A0</accession>
<evidence type="ECO:0000313" key="4">
    <source>
        <dbReference type="Proteomes" id="UP001443914"/>
    </source>
</evidence>
<dbReference type="PANTHER" id="PTHR33476">
    <property type="entry name" value="EMB|CAB62613.1"/>
    <property type="match status" value="1"/>
</dbReference>
<dbReference type="InterPro" id="IPR040348">
    <property type="entry name" value="POLAR-like"/>
</dbReference>
<sequence>MPAINSGEYGGGERCKAVLSREESVRGMECSRGLQCYSPARVAVCRLLAVVKKCKGRRRENSPVAEVEKREVSRVSIDHQRINRDVSGNQRQEMTFNLTVGLGLLSLIAASKTELEKTAELRQQMEAFLRSAKDEHGVKNSTPKQPEPEFTYAVSTTVDGLSNFSQEESGFSFVCDKHCDMYQTDRCVEGVNRLEEELEAELERMQFDIETEGYVATTEVSVNQEDTNESSSNGNATETVSSEEVTNPTNANIIAPEHSGVPPLELERRLHELLEARQEERIKELEAHLEIVKQKLQEKEVEAIWWKDTAKLISKQVPESSRAKVICDD</sequence>
<name>A0AAW1M8A0_SAPOF</name>